<name>A2DQE3_TRIV3</name>
<dbReference type="VEuPathDB" id="TrichDB:TVAG_319950"/>
<protein>
    <submittedName>
        <fullName evidence="1">Uncharacterized protein</fullName>
    </submittedName>
</protein>
<organism evidence="1 2">
    <name type="scientific">Trichomonas vaginalis (strain ATCC PRA-98 / G3)</name>
    <dbReference type="NCBI Taxonomy" id="412133"/>
    <lineage>
        <taxon>Eukaryota</taxon>
        <taxon>Metamonada</taxon>
        <taxon>Parabasalia</taxon>
        <taxon>Trichomonadida</taxon>
        <taxon>Trichomonadidae</taxon>
        <taxon>Trichomonas</taxon>
    </lineage>
</organism>
<accession>A2DQE3</accession>
<dbReference type="InParanoid" id="A2DQE3"/>
<dbReference type="InterPro" id="IPR036300">
    <property type="entry name" value="MIR_dom_sf"/>
</dbReference>
<keyword evidence="2" id="KW-1185">Reference proteome</keyword>
<dbReference type="KEGG" id="tva:4775417"/>
<dbReference type="SMR" id="A2DQE3"/>
<reference evidence="1" key="1">
    <citation type="submission" date="2006-10" db="EMBL/GenBank/DDBJ databases">
        <authorList>
            <person name="Amadeo P."/>
            <person name="Zhao Q."/>
            <person name="Wortman J."/>
            <person name="Fraser-Liggett C."/>
            <person name="Carlton J."/>
        </authorList>
    </citation>
    <scope>NUCLEOTIDE SEQUENCE</scope>
    <source>
        <strain evidence="1">G3</strain>
    </source>
</reference>
<evidence type="ECO:0000313" key="1">
    <source>
        <dbReference type="EMBL" id="EAY17400.1"/>
    </source>
</evidence>
<dbReference type="SUPFAM" id="SSF82109">
    <property type="entry name" value="MIR domain"/>
    <property type="match status" value="1"/>
</dbReference>
<dbReference type="RefSeq" id="XP_001330769.1">
    <property type="nucleotide sequence ID" value="XM_001330733.1"/>
</dbReference>
<evidence type="ECO:0000313" key="2">
    <source>
        <dbReference type="Proteomes" id="UP000001542"/>
    </source>
</evidence>
<sequence>MFALLVNHLRCESPKIGFMTTAQLTNIYSDAHLSMTTENTGLANEIPKIYSSLPTYEDGWLWIIEPPIENISKGQDVVKCNESIALVNSITHNFVSIKLNKEVVPTVGNMGASSKWKLICDNSDVLKQDLEFQLYNEQHKCYLTSNFSLLSDTEPNKFKITCKEQNKYSIWAIKEGVFFLEPKPVQKQENEYDDDEL</sequence>
<dbReference type="VEuPathDB" id="TrichDB:TVAGG3_1009780"/>
<dbReference type="AlphaFoldDB" id="A2DQE3"/>
<reference evidence="1" key="2">
    <citation type="journal article" date="2007" name="Science">
        <title>Draft genome sequence of the sexually transmitted pathogen Trichomonas vaginalis.</title>
        <authorList>
            <person name="Carlton J.M."/>
            <person name="Hirt R.P."/>
            <person name="Silva J.C."/>
            <person name="Delcher A.L."/>
            <person name="Schatz M."/>
            <person name="Zhao Q."/>
            <person name="Wortman J.R."/>
            <person name="Bidwell S.L."/>
            <person name="Alsmark U.C.M."/>
            <person name="Besteiro S."/>
            <person name="Sicheritz-Ponten T."/>
            <person name="Noel C.J."/>
            <person name="Dacks J.B."/>
            <person name="Foster P.G."/>
            <person name="Simillion C."/>
            <person name="Van de Peer Y."/>
            <person name="Miranda-Saavedra D."/>
            <person name="Barton G.J."/>
            <person name="Westrop G.D."/>
            <person name="Mueller S."/>
            <person name="Dessi D."/>
            <person name="Fiori P.L."/>
            <person name="Ren Q."/>
            <person name="Paulsen I."/>
            <person name="Zhang H."/>
            <person name="Bastida-Corcuera F.D."/>
            <person name="Simoes-Barbosa A."/>
            <person name="Brown M.T."/>
            <person name="Hayes R.D."/>
            <person name="Mukherjee M."/>
            <person name="Okumura C.Y."/>
            <person name="Schneider R."/>
            <person name="Smith A.J."/>
            <person name="Vanacova S."/>
            <person name="Villalvazo M."/>
            <person name="Haas B.J."/>
            <person name="Pertea M."/>
            <person name="Feldblyum T.V."/>
            <person name="Utterback T.R."/>
            <person name="Shu C.L."/>
            <person name="Osoegawa K."/>
            <person name="de Jong P.J."/>
            <person name="Hrdy I."/>
            <person name="Horvathova L."/>
            <person name="Zubacova Z."/>
            <person name="Dolezal P."/>
            <person name="Malik S.B."/>
            <person name="Logsdon J.M. Jr."/>
            <person name="Henze K."/>
            <person name="Gupta A."/>
            <person name="Wang C.C."/>
            <person name="Dunne R.L."/>
            <person name="Upcroft J.A."/>
            <person name="Upcroft P."/>
            <person name="White O."/>
            <person name="Salzberg S.L."/>
            <person name="Tang P."/>
            <person name="Chiu C.-H."/>
            <person name="Lee Y.-S."/>
            <person name="Embley T.M."/>
            <person name="Coombs G.H."/>
            <person name="Mottram J.C."/>
            <person name="Tachezy J."/>
            <person name="Fraser-Liggett C.M."/>
            <person name="Johnson P.J."/>
        </authorList>
    </citation>
    <scope>NUCLEOTIDE SEQUENCE [LARGE SCALE GENOMIC DNA]</scope>
    <source>
        <strain evidence="1">G3</strain>
    </source>
</reference>
<dbReference type="Proteomes" id="UP000001542">
    <property type="component" value="Unassembled WGS sequence"/>
</dbReference>
<gene>
    <name evidence="1" type="ORF">TVAG_319950</name>
</gene>
<dbReference type="EMBL" id="DS113231">
    <property type="protein sequence ID" value="EAY17400.1"/>
    <property type="molecule type" value="Genomic_DNA"/>
</dbReference>
<dbReference type="Gene3D" id="2.80.10.50">
    <property type="match status" value="1"/>
</dbReference>
<proteinExistence type="predicted"/>